<gene>
    <name evidence="2" type="ORF">FE394_11615</name>
</gene>
<dbReference type="EMBL" id="VCDP01000040">
    <property type="protein sequence ID" value="MDX7999835.1"/>
    <property type="molecule type" value="Genomic_DNA"/>
</dbReference>
<evidence type="ECO:0000256" key="1">
    <source>
        <dbReference type="ARBA" id="ARBA00020910"/>
    </source>
</evidence>
<sequence>MAIFTKNTRVLIMMNTVKTGKIKSGNITVWDVENIEKILSDISRFNLNTVNVPIQIDIPDVTSSIMAVNQSQKKKAITLIEELLRHNIQIIVEPFPFIQQGGIGETEWNPSNINDFFWHWKTIVLQDILTSITNQYTIYGLKIASNFVNMEYAEGYWNDVIDFVRRQYQGNVLYQMNWWVTAIWDSIYEKRFIEKINRPYLKRVDIVSIDSWFEVSDKNIPSYTETKQSLFSTTVYNREQNIIQQLEQLHQATGKPVYFGGFNIPARELGLKYPWNPDVSAVFSTDVQINGWRAYREVLEIKSYFKGFSIWFIGSHDTNHAYQIHSEAAEKIISGWYEK</sequence>
<proteinExistence type="predicted"/>
<accession>A0ABU4SMG1</accession>
<protein>
    <recommendedName>
        <fullName evidence="1">Ferric uptake regulation protein</fullName>
    </recommendedName>
</protein>
<dbReference type="SUPFAM" id="SSF51445">
    <property type="entry name" value="(Trans)glycosidases"/>
    <property type="match status" value="1"/>
</dbReference>
<evidence type="ECO:0000313" key="3">
    <source>
        <dbReference type="Proteomes" id="UP001271640"/>
    </source>
</evidence>
<organism evidence="2 3">
    <name type="scientific">Xenorhabdus littoralis</name>
    <dbReference type="NCBI Taxonomy" id="2582835"/>
    <lineage>
        <taxon>Bacteria</taxon>
        <taxon>Pseudomonadati</taxon>
        <taxon>Pseudomonadota</taxon>
        <taxon>Gammaproteobacteria</taxon>
        <taxon>Enterobacterales</taxon>
        <taxon>Morganellaceae</taxon>
        <taxon>Xenorhabdus</taxon>
    </lineage>
</organism>
<dbReference type="InterPro" id="IPR017853">
    <property type="entry name" value="GH"/>
</dbReference>
<comment type="caution">
    <text evidence="2">The sequence shown here is derived from an EMBL/GenBank/DDBJ whole genome shotgun (WGS) entry which is preliminary data.</text>
</comment>
<keyword evidence="3" id="KW-1185">Reference proteome</keyword>
<name>A0ABU4SMG1_9GAMM</name>
<dbReference type="Gene3D" id="3.20.20.80">
    <property type="entry name" value="Glycosidases"/>
    <property type="match status" value="1"/>
</dbReference>
<dbReference type="InterPro" id="IPR055151">
    <property type="entry name" value="GH113"/>
</dbReference>
<reference evidence="3" key="1">
    <citation type="journal article" date="2024" name="Toxins">
        <title>Genome Sequence Analysis of Native Xenorhabdus Strains Isolated from Entomopathogenic Nematodes in Argentina.</title>
        <authorList>
            <person name="Palma L."/>
            <person name="Frizzo L."/>
            <person name="Kaiser S."/>
            <person name="Berry C."/>
            <person name="Caballero P."/>
            <person name="Bode H.B."/>
            <person name="Del Valle E.E."/>
        </authorList>
    </citation>
    <scope>NUCLEOTIDE SEQUENCE [LARGE SCALE GENOMIC DNA]</scope>
    <source>
        <strain evidence="3">Reich</strain>
    </source>
</reference>
<dbReference type="PANTHER" id="PTHR33202:SF2">
    <property type="entry name" value="FERRIC UPTAKE REGULATION PROTEIN"/>
    <property type="match status" value="1"/>
</dbReference>
<dbReference type="Proteomes" id="UP001271640">
    <property type="component" value="Unassembled WGS sequence"/>
</dbReference>
<dbReference type="InterPro" id="IPR002481">
    <property type="entry name" value="FUR"/>
</dbReference>
<dbReference type="Pfam" id="PF22612">
    <property type="entry name" value="GH113"/>
    <property type="match status" value="1"/>
</dbReference>
<dbReference type="PANTHER" id="PTHR33202">
    <property type="entry name" value="ZINC UPTAKE REGULATION PROTEIN"/>
    <property type="match status" value="1"/>
</dbReference>
<evidence type="ECO:0000313" key="2">
    <source>
        <dbReference type="EMBL" id="MDX7999835.1"/>
    </source>
</evidence>